<evidence type="ECO:0000256" key="10">
    <source>
        <dbReference type="SAM" id="Coils"/>
    </source>
</evidence>
<dbReference type="PANTHER" id="PTHR12084:SF0">
    <property type="entry name" value="NUCLEAR PORE GLYCOPROTEIN P62"/>
    <property type="match status" value="1"/>
</dbReference>
<keyword evidence="10" id="KW-0175">Coiled coil</keyword>
<dbReference type="EMBL" id="KV454539">
    <property type="protein sequence ID" value="ODV68377.1"/>
    <property type="molecule type" value="Genomic_DNA"/>
</dbReference>
<dbReference type="Pfam" id="PF05064">
    <property type="entry name" value="Nsp1_C"/>
    <property type="match status" value="1"/>
</dbReference>
<proteinExistence type="inferred from homology"/>
<dbReference type="GO" id="GO:0005543">
    <property type="term" value="F:phospholipid binding"/>
    <property type="evidence" value="ECO:0007669"/>
    <property type="project" value="TreeGrafter"/>
</dbReference>
<sequence>MSFGSSNTGFSGFGNNSNNQSSGSGLFGNQSNSQSNSQPSGGLFGSNNQSSSGGLFGANSNNAANPSTPNAKPTTGGLFGASNNTASGGLFGASNNTASGAALTSNGGLFGNQPKPSGGLFGNQSNENKPAFSINPPSADSSKSTTPAFLFGAKPEEKKDDQPAAGGLFGSKPATGFAFGAKPEEKKDDQSATGGLFGAKPAESKPATGGFSFGAKPEEKKDDKPAAGGLFGSKPTESKPATEEKKDDKPAAGGFSFGAKPEEKKDDKPVSFGAKPEEKKDDKPAPNKQEPNLKPTQIQPKPVSIDNMNMDDLILKWSRQLTTGSNIFQEYTERVKEWDQELVNSGEEITHLNQETLEAELLQKKIDQHLLFVENQQDELDQVLDNYEQQADILLNNIELNSDVTNSSKDMSSANGLSVTDKLREKAYHNAELLDERLDTLGDNLTTLINEINSVSDVFNKNLLNGFSNSEAKAKGENPVEEIVKLLNLHLDNLKYVEKQEQILQEKVAKASRTKKLQY</sequence>
<evidence type="ECO:0000256" key="6">
    <source>
        <dbReference type="ARBA" id="ARBA00022927"/>
    </source>
</evidence>
<evidence type="ECO:0000256" key="5">
    <source>
        <dbReference type="ARBA" id="ARBA00022816"/>
    </source>
</evidence>
<evidence type="ECO:0000256" key="3">
    <source>
        <dbReference type="ARBA" id="ARBA00005911"/>
    </source>
</evidence>
<dbReference type="OrthoDB" id="344345at2759"/>
<feature type="compositionally biased region" description="Polar residues" evidence="11">
    <location>
        <begin position="135"/>
        <end position="147"/>
    </location>
</feature>
<feature type="compositionally biased region" description="Basic and acidic residues" evidence="11">
    <location>
        <begin position="236"/>
        <end position="250"/>
    </location>
</feature>
<dbReference type="GeneID" id="30992961"/>
<dbReference type="GO" id="GO:0044613">
    <property type="term" value="C:nuclear pore central transport channel"/>
    <property type="evidence" value="ECO:0007669"/>
    <property type="project" value="UniProtKB-ARBA"/>
</dbReference>
<evidence type="ECO:0000256" key="9">
    <source>
        <dbReference type="ARBA" id="ARBA00023242"/>
    </source>
</evidence>
<protein>
    <recommendedName>
        <fullName evidence="12">Nucleoporin NSP1-like C-terminal domain-containing protein</fullName>
    </recommendedName>
</protein>
<dbReference type="Gene3D" id="1.20.5.170">
    <property type="match status" value="1"/>
</dbReference>
<evidence type="ECO:0000256" key="11">
    <source>
        <dbReference type="SAM" id="MobiDB-lite"/>
    </source>
</evidence>
<evidence type="ECO:0000256" key="8">
    <source>
        <dbReference type="ARBA" id="ARBA00023132"/>
    </source>
</evidence>
<feature type="region of interest" description="Disordered" evidence="11">
    <location>
        <begin position="1"/>
        <end position="304"/>
    </location>
</feature>
<accession>A0A1E4RM80</accession>
<feature type="compositionally biased region" description="Low complexity" evidence="11">
    <location>
        <begin position="58"/>
        <end position="75"/>
    </location>
</feature>
<dbReference type="GO" id="GO:0006405">
    <property type="term" value="P:RNA export from nucleus"/>
    <property type="evidence" value="ECO:0007669"/>
    <property type="project" value="TreeGrafter"/>
</dbReference>
<dbReference type="AlphaFoldDB" id="A0A1E4RM80"/>
<dbReference type="GO" id="GO:0006606">
    <property type="term" value="P:protein import into nucleus"/>
    <property type="evidence" value="ECO:0007669"/>
    <property type="project" value="TreeGrafter"/>
</dbReference>
<evidence type="ECO:0000256" key="7">
    <source>
        <dbReference type="ARBA" id="ARBA00023010"/>
    </source>
</evidence>
<feature type="coiled-coil region" evidence="10">
    <location>
        <begin position="335"/>
        <end position="397"/>
    </location>
</feature>
<organism evidence="13 14">
    <name type="scientific">Hyphopichia burtonii NRRL Y-1933</name>
    <dbReference type="NCBI Taxonomy" id="984485"/>
    <lineage>
        <taxon>Eukaryota</taxon>
        <taxon>Fungi</taxon>
        <taxon>Dikarya</taxon>
        <taxon>Ascomycota</taxon>
        <taxon>Saccharomycotina</taxon>
        <taxon>Pichiomycetes</taxon>
        <taxon>Debaryomycetaceae</taxon>
        <taxon>Hyphopichia</taxon>
    </lineage>
</organism>
<dbReference type="PANTHER" id="PTHR12084">
    <property type="entry name" value="NUCLEAR PORE GLYCOPROTEIN P62-RELATED"/>
    <property type="match status" value="1"/>
</dbReference>
<dbReference type="Proteomes" id="UP000095085">
    <property type="component" value="Unassembled WGS sequence"/>
</dbReference>
<evidence type="ECO:0000256" key="4">
    <source>
        <dbReference type="ARBA" id="ARBA00022448"/>
    </source>
</evidence>
<dbReference type="InterPro" id="IPR007758">
    <property type="entry name" value="Nucleoporin_NSP1_C"/>
</dbReference>
<evidence type="ECO:0000256" key="2">
    <source>
        <dbReference type="ARBA" id="ARBA00004620"/>
    </source>
</evidence>
<evidence type="ECO:0000313" key="14">
    <source>
        <dbReference type="Proteomes" id="UP000095085"/>
    </source>
</evidence>
<comment type="subcellular location">
    <subcellularLocation>
        <location evidence="2">Nucleus membrane</location>
        <topology evidence="2">Peripheral membrane protein</topology>
        <orientation evidence="2">Nucleoplasmic side</orientation>
    </subcellularLocation>
    <subcellularLocation>
        <location evidence="1">Nucleus</location>
        <location evidence="1">Nuclear pore complex</location>
    </subcellularLocation>
</comment>
<feature type="domain" description="Nucleoporin NSP1-like C-terminal" evidence="12">
    <location>
        <begin position="294"/>
        <end position="403"/>
    </location>
</feature>
<evidence type="ECO:0000313" key="13">
    <source>
        <dbReference type="EMBL" id="ODV68377.1"/>
    </source>
</evidence>
<feature type="compositionally biased region" description="Polar residues" evidence="11">
    <location>
        <begin position="81"/>
        <end position="107"/>
    </location>
</feature>
<feature type="compositionally biased region" description="Basic and acidic residues" evidence="11">
    <location>
        <begin position="260"/>
        <end position="285"/>
    </location>
</feature>
<dbReference type="GO" id="GO:0051028">
    <property type="term" value="P:mRNA transport"/>
    <property type="evidence" value="ECO:0007669"/>
    <property type="project" value="UniProtKB-KW"/>
</dbReference>
<evidence type="ECO:0000256" key="1">
    <source>
        <dbReference type="ARBA" id="ARBA00004567"/>
    </source>
</evidence>
<keyword evidence="8" id="KW-0906">Nuclear pore complex</keyword>
<dbReference type="GO" id="GO:0031965">
    <property type="term" value="C:nuclear membrane"/>
    <property type="evidence" value="ECO:0007669"/>
    <property type="project" value="UniProtKB-SubCell"/>
</dbReference>
<evidence type="ECO:0000259" key="12">
    <source>
        <dbReference type="Pfam" id="PF05064"/>
    </source>
</evidence>
<feature type="compositionally biased region" description="Basic and acidic residues" evidence="11">
    <location>
        <begin position="216"/>
        <end position="225"/>
    </location>
</feature>
<keyword evidence="9" id="KW-0539">Nucleus</keyword>
<gene>
    <name evidence="13" type="ORF">HYPBUDRAFT_105482</name>
</gene>
<keyword evidence="7" id="KW-0811">Translocation</keyword>
<keyword evidence="5" id="KW-0509">mRNA transport</keyword>
<name>A0A1E4RM80_9ASCO</name>
<dbReference type="Pfam" id="PF13634">
    <property type="entry name" value="Nucleoporin_FG"/>
    <property type="match status" value="2"/>
</dbReference>
<comment type="similarity">
    <text evidence="3">Belongs to the nucleoporin NSP1/NUP62 family.</text>
</comment>
<keyword evidence="14" id="KW-1185">Reference proteome</keyword>
<feature type="compositionally biased region" description="Low complexity" evidence="11">
    <location>
        <begin position="1"/>
        <end position="41"/>
    </location>
</feature>
<keyword evidence="6" id="KW-0653">Protein transport</keyword>
<dbReference type="InterPro" id="IPR025574">
    <property type="entry name" value="Nucleoporin_FG_rpt"/>
</dbReference>
<keyword evidence="4" id="KW-0813">Transport</keyword>
<dbReference type="STRING" id="984485.A0A1E4RM80"/>
<dbReference type="GO" id="GO:0017056">
    <property type="term" value="F:structural constituent of nuclear pore"/>
    <property type="evidence" value="ECO:0007669"/>
    <property type="project" value="InterPro"/>
</dbReference>
<reference evidence="14" key="1">
    <citation type="submission" date="2016-05" db="EMBL/GenBank/DDBJ databases">
        <title>Comparative genomics of biotechnologically important yeasts.</title>
        <authorList>
            <consortium name="DOE Joint Genome Institute"/>
            <person name="Riley R."/>
            <person name="Haridas S."/>
            <person name="Wolfe K.H."/>
            <person name="Lopes M.R."/>
            <person name="Hittinger C.T."/>
            <person name="Goker M."/>
            <person name="Salamov A."/>
            <person name="Wisecaver J."/>
            <person name="Long T.M."/>
            <person name="Aerts A.L."/>
            <person name="Barry K."/>
            <person name="Choi C."/>
            <person name="Clum A."/>
            <person name="Coughlan A.Y."/>
            <person name="Deshpande S."/>
            <person name="Douglass A.P."/>
            <person name="Hanson S.J."/>
            <person name="Klenk H.-P."/>
            <person name="Labutti K."/>
            <person name="Lapidus A."/>
            <person name="Lindquist E."/>
            <person name="Lipzen A."/>
            <person name="Meier-Kolthoff J.P."/>
            <person name="Ohm R.A."/>
            <person name="Otillar R.P."/>
            <person name="Pangilinan J."/>
            <person name="Peng Y."/>
            <person name="Rokas A."/>
            <person name="Rosa C.A."/>
            <person name="Scheuner C."/>
            <person name="Sibirny A.A."/>
            <person name="Slot J.C."/>
            <person name="Stielow J.B."/>
            <person name="Sun H."/>
            <person name="Kurtzman C.P."/>
            <person name="Blackwell M."/>
            <person name="Grigoriev I.V."/>
            <person name="Jeffries T.W."/>
        </authorList>
    </citation>
    <scope>NUCLEOTIDE SEQUENCE [LARGE SCALE GENOMIC DNA]</scope>
    <source>
        <strain evidence="14">NRRL Y-1933</strain>
    </source>
</reference>
<dbReference type="InterPro" id="IPR026010">
    <property type="entry name" value="NSP1/NUP62"/>
</dbReference>
<dbReference type="RefSeq" id="XP_020077444.1">
    <property type="nucleotide sequence ID" value="XM_020218411.1"/>
</dbReference>